<name>F5RCS8_METUF</name>
<sequence>MQPTTRRKATKPATQPDAAESGAGARRILVLHGPNLNLLGTREPEIYGHLTLADIDAKLKVVALGAGVTLECFQSNHEGDLVSRIQAARGEGVNFIVINPAAYTHTSVAIRDALAAVAIPFVEVHLSNVHAREAFRHHSYLSDIAVGVVCGLGAYGYEAALEFALRRLGSKQ</sequence>
<dbReference type="GO" id="GO:0003855">
    <property type="term" value="F:3-dehydroquinate dehydratase activity"/>
    <property type="evidence" value="ECO:0007669"/>
    <property type="project" value="UniProtKB-UniRule"/>
</dbReference>
<dbReference type="InterPro" id="IPR001874">
    <property type="entry name" value="DHquinase_II"/>
</dbReference>
<dbReference type="OrthoDB" id="9790793at2"/>
<dbReference type="NCBIfam" id="TIGR01088">
    <property type="entry name" value="aroQ"/>
    <property type="match status" value="1"/>
</dbReference>
<dbReference type="PROSITE" id="PS01029">
    <property type="entry name" value="DEHYDROQUINASE_II"/>
    <property type="match status" value="1"/>
</dbReference>
<dbReference type="GO" id="GO:0008652">
    <property type="term" value="P:amino acid biosynthetic process"/>
    <property type="evidence" value="ECO:0007669"/>
    <property type="project" value="UniProtKB-KW"/>
</dbReference>
<evidence type="ECO:0000256" key="9">
    <source>
        <dbReference type="PIRSR" id="PIRSR001399-1"/>
    </source>
</evidence>
<evidence type="ECO:0000256" key="12">
    <source>
        <dbReference type="SAM" id="MobiDB-lite"/>
    </source>
</evidence>
<dbReference type="Gene3D" id="3.40.50.9100">
    <property type="entry name" value="Dehydroquinase, class II"/>
    <property type="match status" value="1"/>
</dbReference>
<evidence type="ECO:0000256" key="10">
    <source>
        <dbReference type="PIRSR" id="PIRSR001399-2"/>
    </source>
</evidence>
<dbReference type="SUPFAM" id="SSF52304">
    <property type="entry name" value="Type II 3-dehydroquinate dehydratase"/>
    <property type="match status" value="1"/>
</dbReference>
<dbReference type="EC" id="4.2.1.10" evidence="6 8"/>
<comment type="function">
    <text evidence="2 8">Catalyzes a trans-dehydration via an enolate intermediate.</text>
</comment>
<feature type="binding site" evidence="8 10">
    <location>
        <position position="99"/>
    </location>
    <ligand>
        <name>substrate</name>
    </ligand>
</feature>
<evidence type="ECO:0000256" key="3">
    <source>
        <dbReference type="ARBA" id="ARBA00004902"/>
    </source>
</evidence>
<accession>F5RCS8</accession>
<comment type="similarity">
    <text evidence="4 8">Belongs to the type-II 3-dehydroquinase family.</text>
</comment>
<feature type="compositionally biased region" description="Basic residues" evidence="12">
    <location>
        <begin position="1"/>
        <end position="10"/>
    </location>
</feature>
<dbReference type="InterPro" id="IPR036441">
    <property type="entry name" value="DHquinase_II_sf"/>
</dbReference>
<dbReference type="GO" id="GO:0009423">
    <property type="term" value="P:chorismate biosynthetic process"/>
    <property type="evidence" value="ECO:0007669"/>
    <property type="project" value="UniProtKB-UniRule"/>
</dbReference>
<feature type="binding site" evidence="8 10">
    <location>
        <begin position="126"/>
        <end position="127"/>
    </location>
    <ligand>
        <name>substrate</name>
    </ligand>
</feature>
<feature type="binding site" evidence="8 10">
    <location>
        <position position="112"/>
    </location>
    <ligand>
        <name>substrate</name>
    </ligand>
</feature>
<dbReference type="NCBIfam" id="NF003807">
    <property type="entry name" value="PRK05395.1-4"/>
    <property type="match status" value="1"/>
</dbReference>
<feature type="active site" description="Proton donor" evidence="8 9">
    <location>
        <position position="125"/>
    </location>
</feature>
<comment type="catalytic activity">
    <reaction evidence="1 8">
        <text>3-dehydroquinate = 3-dehydroshikimate + H2O</text>
        <dbReference type="Rhea" id="RHEA:21096"/>
        <dbReference type="ChEBI" id="CHEBI:15377"/>
        <dbReference type="ChEBI" id="CHEBI:16630"/>
        <dbReference type="ChEBI" id="CHEBI:32364"/>
        <dbReference type="EC" id="4.2.1.10"/>
    </reaction>
</comment>
<dbReference type="NCBIfam" id="NF003804">
    <property type="entry name" value="PRK05395.1-1"/>
    <property type="match status" value="1"/>
</dbReference>
<dbReference type="PIRSF" id="PIRSF001399">
    <property type="entry name" value="DHquinase_II"/>
    <property type="match status" value="1"/>
</dbReference>
<evidence type="ECO:0000256" key="6">
    <source>
        <dbReference type="ARBA" id="ARBA00012060"/>
    </source>
</evidence>
<evidence type="ECO:0000256" key="8">
    <source>
        <dbReference type="HAMAP-Rule" id="MF_00169"/>
    </source>
</evidence>
<feature type="region of interest" description="Disordered" evidence="12">
    <location>
        <begin position="1"/>
        <end position="21"/>
    </location>
</feature>
<protein>
    <recommendedName>
        <fullName evidence="6 8">3-dehydroquinate dehydratase</fullName>
        <shortName evidence="8">3-dehydroquinase</shortName>
        <ecNumber evidence="6 8">4.2.1.10</ecNumber>
    </recommendedName>
    <alternativeName>
        <fullName evidence="8">Type II DHQase</fullName>
    </alternativeName>
</protein>
<comment type="subunit">
    <text evidence="5 8">Homododecamer.</text>
</comment>
<dbReference type="AlphaFoldDB" id="F5RCS8"/>
<dbReference type="CDD" id="cd00466">
    <property type="entry name" value="DHQase_II"/>
    <property type="match status" value="1"/>
</dbReference>
<evidence type="ECO:0000256" key="4">
    <source>
        <dbReference type="ARBA" id="ARBA00011037"/>
    </source>
</evidence>
<dbReference type="InterPro" id="IPR018509">
    <property type="entry name" value="DHquinase_II_CS"/>
</dbReference>
<keyword evidence="7 8" id="KW-0456">Lyase</keyword>
<dbReference type="GO" id="GO:0009073">
    <property type="term" value="P:aromatic amino acid family biosynthetic process"/>
    <property type="evidence" value="ECO:0007669"/>
    <property type="project" value="UniProtKB-KW"/>
</dbReference>
<comment type="pathway">
    <text evidence="3 8">Metabolic intermediate biosynthesis; chorismate biosynthesis; chorismate from D-erythrose 4-phosphate and phosphoenolpyruvate: step 3/7.</text>
</comment>
<dbReference type="RefSeq" id="WP_008061393.1">
    <property type="nucleotide sequence ID" value="NZ_AFHG01000049.1"/>
</dbReference>
<feature type="binding site" evidence="8 10">
    <location>
        <position position="105"/>
    </location>
    <ligand>
        <name>substrate</name>
    </ligand>
</feature>
<feature type="active site" description="Proton acceptor" evidence="8 9">
    <location>
        <position position="47"/>
    </location>
</feature>
<dbReference type="Proteomes" id="UP000005019">
    <property type="component" value="Unassembled WGS sequence"/>
</dbReference>
<dbReference type="Pfam" id="PF01220">
    <property type="entry name" value="DHquinase_II"/>
    <property type="match status" value="1"/>
</dbReference>
<evidence type="ECO:0000256" key="5">
    <source>
        <dbReference type="ARBA" id="ARBA00011193"/>
    </source>
</evidence>
<evidence type="ECO:0000313" key="13">
    <source>
        <dbReference type="EMBL" id="EGK71579.1"/>
    </source>
</evidence>
<dbReference type="eggNOG" id="COG0757">
    <property type="taxonomic scope" value="Bacteria"/>
</dbReference>
<evidence type="ECO:0000256" key="7">
    <source>
        <dbReference type="ARBA" id="ARBA00023239"/>
    </source>
</evidence>
<reference evidence="13 14" key="1">
    <citation type="journal article" date="2011" name="J. Bacteriol.">
        <title>Genome sequence of Methyloversatilis universalis FAM5T, a methylotrophic representative of the order Rhodocyclales.</title>
        <authorList>
            <person name="Kittichotirat W."/>
            <person name="Good N.M."/>
            <person name="Hall R."/>
            <person name="Bringel F."/>
            <person name="Lajus A."/>
            <person name="Medigue C."/>
            <person name="Smalley N.E."/>
            <person name="Beck D."/>
            <person name="Bumgarner R."/>
            <person name="Vuilleumier S."/>
            <person name="Kalyuzhnaya M.G."/>
        </authorList>
    </citation>
    <scope>NUCLEOTIDE SEQUENCE [LARGE SCALE GENOMIC DNA]</scope>
    <source>
        <strain evidence="14">ATCC BAA-1314 / JCM 13912 / FAM5</strain>
    </source>
</reference>
<evidence type="ECO:0000256" key="11">
    <source>
        <dbReference type="PIRSR" id="PIRSR001399-3"/>
    </source>
</evidence>
<evidence type="ECO:0000256" key="1">
    <source>
        <dbReference type="ARBA" id="ARBA00001864"/>
    </source>
</evidence>
<gene>
    <name evidence="8" type="primary">aroQ</name>
    <name evidence="13" type="ORF">METUNv1_02083</name>
</gene>
<dbReference type="EMBL" id="AFHG01000049">
    <property type="protein sequence ID" value="EGK71579.1"/>
    <property type="molecule type" value="Genomic_DNA"/>
</dbReference>
<feature type="binding site" evidence="8 10">
    <location>
        <position position="136"/>
    </location>
    <ligand>
        <name>substrate</name>
    </ligand>
</feature>
<dbReference type="GO" id="GO:0019631">
    <property type="term" value="P:quinate catabolic process"/>
    <property type="evidence" value="ECO:0007669"/>
    <property type="project" value="TreeGrafter"/>
</dbReference>
<dbReference type="NCBIfam" id="NF003805">
    <property type="entry name" value="PRK05395.1-2"/>
    <property type="match status" value="1"/>
</dbReference>
<organism evidence="13 14">
    <name type="scientific">Methyloversatilis universalis (strain ATCC BAA-1314 / DSM 25237 / JCM 13912 / CCUG 52030 / FAM5)</name>
    <dbReference type="NCBI Taxonomy" id="1000565"/>
    <lineage>
        <taxon>Bacteria</taxon>
        <taxon>Pseudomonadati</taxon>
        <taxon>Pseudomonadota</taxon>
        <taxon>Betaproteobacteria</taxon>
        <taxon>Nitrosomonadales</taxon>
        <taxon>Sterolibacteriaceae</taxon>
        <taxon>Methyloversatilis</taxon>
    </lineage>
</organism>
<evidence type="ECO:0000256" key="2">
    <source>
        <dbReference type="ARBA" id="ARBA00003924"/>
    </source>
</evidence>
<dbReference type="HAMAP" id="MF_00169">
    <property type="entry name" value="AroQ"/>
    <property type="match status" value="1"/>
</dbReference>
<dbReference type="STRING" id="1000565.METUNv1_02083"/>
<dbReference type="UniPathway" id="UPA00053">
    <property type="reaction ID" value="UER00086"/>
</dbReference>
<dbReference type="PANTHER" id="PTHR21272">
    <property type="entry name" value="CATABOLIC 3-DEHYDROQUINASE"/>
    <property type="match status" value="1"/>
</dbReference>
<keyword evidence="8" id="KW-0057">Aromatic amino acid biosynthesis</keyword>
<proteinExistence type="inferred from homology"/>
<evidence type="ECO:0000313" key="14">
    <source>
        <dbReference type="Proteomes" id="UP000005019"/>
    </source>
</evidence>
<dbReference type="NCBIfam" id="NF003806">
    <property type="entry name" value="PRK05395.1-3"/>
    <property type="match status" value="1"/>
</dbReference>
<keyword evidence="14" id="KW-1185">Reference proteome</keyword>
<keyword evidence="8" id="KW-0028">Amino-acid biosynthesis</keyword>
<dbReference type="PANTHER" id="PTHR21272:SF3">
    <property type="entry name" value="CATABOLIC 3-DEHYDROQUINASE"/>
    <property type="match status" value="1"/>
</dbReference>
<comment type="caution">
    <text evidence="13">The sequence shown here is derived from an EMBL/GenBank/DDBJ whole genome shotgun (WGS) entry which is preliminary data.</text>
</comment>
<feature type="site" description="Transition state stabilizer" evidence="8 11">
    <location>
        <position position="42"/>
    </location>
</feature>